<keyword evidence="4" id="KW-1185">Reference proteome</keyword>
<evidence type="ECO:0000313" key="3">
    <source>
        <dbReference type="EMBL" id="RAI29099.1"/>
    </source>
</evidence>
<accession>A0A327JRJ1</accession>
<evidence type="ECO:0000313" key="4">
    <source>
        <dbReference type="Proteomes" id="UP000249299"/>
    </source>
</evidence>
<dbReference type="EMBL" id="NPEV01000005">
    <property type="protein sequence ID" value="RAI29099.1"/>
    <property type="molecule type" value="Genomic_DNA"/>
</dbReference>
<comment type="caution">
    <text evidence="3">The sequence shown here is derived from an EMBL/GenBank/DDBJ whole genome shotgun (WGS) entry which is preliminary data.</text>
</comment>
<gene>
    <name evidence="3" type="ORF">CH339_03780</name>
</gene>
<evidence type="ECO:0000256" key="2">
    <source>
        <dbReference type="SAM" id="Phobius"/>
    </source>
</evidence>
<protein>
    <submittedName>
        <fullName evidence="3">Uncharacterized protein</fullName>
    </submittedName>
</protein>
<dbReference type="AlphaFoldDB" id="A0A327JRJ1"/>
<reference evidence="3 4" key="1">
    <citation type="submission" date="2017-07" db="EMBL/GenBank/DDBJ databases">
        <title>Draft Genome Sequences of Select Purple Nonsulfur Bacteria.</title>
        <authorList>
            <person name="Lasarre B."/>
            <person name="Mckinlay J.B."/>
        </authorList>
    </citation>
    <scope>NUCLEOTIDE SEQUENCE [LARGE SCALE GENOMIC DNA]</scope>
    <source>
        <strain evidence="3 4">DSM 11290</strain>
    </source>
</reference>
<sequence>MGWHGEGRSPGNTYRDALAGKRDTGTGMAPRRLQPLTQHTHHVHSAFGILLRVALVLVVVTAIAIGAFAWRVSSGPLTLNIFAEAVRARIAEAVGPDAKVGLSAIVLAWSEDGGPRVRLRGLVIGDTDAGFEAEVPTADVRLNGFQLLVGRVAPRAIRVYSPRVRIPVAGGASASPETLLEFADHAFKGTLAGARSIGLSSIRVEDATVEMRSTDEDGHSRTYSSVAADLGFAHDSRTTTLDVSGIGFGGKWSASAVHRPDLATGGSVLALSGTDITVDDVFGIGDAARTGSATRIPLYPSFAAQYDDVGRLTGAHMKLVVGAGHVPLGGGSPYLLDEAVVDIAWVPDEKVFKIGPSVAEFGATKLPFTGIVVPPRGPDAALWEFGVESRNAEIASPFEGEPATPLDLMVTTGTFDPDLLRVGVTKFQVGAGDTPLIQSTAVVDLGAFGPKLEVDGRLNAVPVRTLKRIWPEFITPPARRWMLDNVISGDTVDGSFRAAVGSEELDDNPETWGWGEDDLTARFTVRDAVVKTFGEMPTARAPLARGEIDGGHLKVEIPGASLKTASGGTVTVQEAVFEIADIRPPKQTASLRLQLSGPTRNVAEVVNAKPIEALAPIGVTPAALGGTVTVKAGASFALLRELSFDDVDYGLTADLADFSSKTPISGRKVTDGTLSVTVAEGVARIDGKARFDGAMATVDLTEPLDGSSGGASKVGITLKLTDAERREQGLDLGGLVSGPIEVSIASDGGGADKYEIDLKDARLVVAPLGWSKEPGVPATARFRISGARKNEVNDLRIEGKDFAITGHVVLDDNGDLKSGELTSARLGRTVIDRAVMRASGADQDIVLTASAIDARAILKGITDVRGKGEGADLEGDFRIRGKIGMLIGFNAANFSGVDLDVTVAGGSLKALRLTGSSGKRGRLDLTLKPEGARRALYVESDNVGDFLRFLNIYKRMQGGSGEITASLGDGTASNGRFRISDFRVTEDPALKQLVARGNFEDRLRGDRPVNIRPIAESGDTVFEKLDVKFRLESNRMVITDALLKGAVIGGTMKGTVDFRNKRMAIAGTMVPAYGINNLFGRVPLLGQALGGGRNGGLIGVTFKIDGPVGDTKMTVNPMSVVAPGIFRKIFEY</sequence>
<name>A0A327JRJ1_9HYPH</name>
<proteinExistence type="predicted"/>
<evidence type="ECO:0000256" key="1">
    <source>
        <dbReference type="SAM" id="MobiDB-lite"/>
    </source>
</evidence>
<dbReference type="Proteomes" id="UP000249299">
    <property type="component" value="Unassembled WGS sequence"/>
</dbReference>
<feature type="region of interest" description="Disordered" evidence="1">
    <location>
        <begin position="1"/>
        <end position="28"/>
    </location>
</feature>
<keyword evidence="2" id="KW-1133">Transmembrane helix</keyword>
<keyword evidence="2" id="KW-0812">Transmembrane</keyword>
<dbReference type="OrthoDB" id="7161641at2"/>
<feature type="transmembrane region" description="Helical" evidence="2">
    <location>
        <begin position="49"/>
        <end position="70"/>
    </location>
</feature>
<keyword evidence="2" id="KW-0472">Membrane</keyword>
<organism evidence="3 4">
    <name type="scientific">Rhodobium orientis</name>
    <dbReference type="NCBI Taxonomy" id="34017"/>
    <lineage>
        <taxon>Bacteria</taxon>
        <taxon>Pseudomonadati</taxon>
        <taxon>Pseudomonadota</taxon>
        <taxon>Alphaproteobacteria</taxon>
        <taxon>Hyphomicrobiales</taxon>
        <taxon>Rhodobiaceae</taxon>
        <taxon>Rhodobium</taxon>
    </lineage>
</organism>